<dbReference type="SUPFAM" id="SSF53474">
    <property type="entry name" value="alpha/beta-Hydrolases"/>
    <property type="match status" value="1"/>
</dbReference>
<dbReference type="Gene3D" id="3.40.50.1820">
    <property type="entry name" value="alpha/beta hydrolase"/>
    <property type="match status" value="1"/>
</dbReference>
<dbReference type="RefSeq" id="WP_145268989.1">
    <property type="nucleotide sequence ID" value="NZ_CP036272.1"/>
</dbReference>
<dbReference type="EMBL" id="CP036272">
    <property type="protein sequence ID" value="QDT58080.1"/>
    <property type="molecule type" value="Genomic_DNA"/>
</dbReference>
<evidence type="ECO:0000313" key="3">
    <source>
        <dbReference type="Proteomes" id="UP000315003"/>
    </source>
</evidence>
<dbReference type="OrthoDB" id="1491023at2"/>
<dbReference type="InterPro" id="IPR055803">
    <property type="entry name" value="DUF7379"/>
</dbReference>
<protein>
    <recommendedName>
        <fullName evidence="1">DUF7379 domain-containing protein</fullName>
    </recommendedName>
</protein>
<proteinExistence type="predicted"/>
<dbReference type="InterPro" id="IPR029058">
    <property type="entry name" value="AB_hydrolase_fold"/>
</dbReference>
<feature type="domain" description="DUF7379" evidence="1">
    <location>
        <begin position="136"/>
        <end position="314"/>
    </location>
</feature>
<gene>
    <name evidence="2" type="ORF">SV7mr_05690</name>
</gene>
<dbReference type="Pfam" id="PF24096">
    <property type="entry name" value="DUF7379"/>
    <property type="match status" value="1"/>
</dbReference>
<name>A0A517SPN9_9BACT</name>
<accession>A0A517SPN9</accession>
<evidence type="ECO:0000259" key="1">
    <source>
        <dbReference type="Pfam" id="PF24096"/>
    </source>
</evidence>
<reference evidence="2 3" key="1">
    <citation type="submission" date="2019-02" db="EMBL/GenBank/DDBJ databases">
        <title>Deep-cultivation of Planctomycetes and their phenomic and genomic characterization uncovers novel biology.</title>
        <authorList>
            <person name="Wiegand S."/>
            <person name="Jogler M."/>
            <person name="Boedeker C."/>
            <person name="Pinto D."/>
            <person name="Vollmers J."/>
            <person name="Rivas-Marin E."/>
            <person name="Kohn T."/>
            <person name="Peeters S.H."/>
            <person name="Heuer A."/>
            <person name="Rast P."/>
            <person name="Oberbeckmann S."/>
            <person name="Bunk B."/>
            <person name="Jeske O."/>
            <person name="Meyerdierks A."/>
            <person name="Storesund J.E."/>
            <person name="Kallscheuer N."/>
            <person name="Luecker S."/>
            <person name="Lage O.M."/>
            <person name="Pohl T."/>
            <person name="Merkel B.J."/>
            <person name="Hornburger P."/>
            <person name="Mueller R.-W."/>
            <person name="Bruemmer F."/>
            <person name="Labrenz M."/>
            <person name="Spormann A.M."/>
            <person name="Op den Camp H."/>
            <person name="Overmann J."/>
            <person name="Amann R."/>
            <person name="Jetten M.S.M."/>
            <person name="Mascher T."/>
            <person name="Medema M.H."/>
            <person name="Devos D.P."/>
            <person name="Kaster A.-K."/>
            <person name="Ovreas L."/>
            <person name="Rohde M."/>
            <person name="Galperin M.Y."/>
            <person name="Jogler C."/>
        </authorList>
    </citation>
    <scope>NUCLEOTIDE SEQUENCE [LARGE SCALE GENOMIC DNA]</scope>
    <source>
        <strain evidence="2 3">SV_7m_r</strain>
    </source>
</reference>
<sequence length="428" mass="46868">MEQVFQQLAIESFGDSQVRSLHGFQRDARVRASSGRDDVAVGGSVCLRLVDCDGILQWEESSGGALPPMRQQMRGRSGGDAVDALEFEFKRLAPSQITRFLAKQDQRLTPRRGLSRLNPETRTWTQAALPDSGRALVLIHGTFSNSDNMLEGFAVDSESSSQQTWLDQAIKVYDGNVYAFDHPTLSVGPMFNAMDLQREIAGSTAKLDLVGHSRGGLVARWWCEVFDPHAERCEKVVVAGSPLEGTGLASPAQLRETLNCLTQISAAITTAAGWVGMAVPMFGFVQAVLKVVTSLTGLGSRTPVIDGVVAMIPGLFAMSRVGNNPELLRLLDIGSGSADRYHAIISDFQSNEPAWKFWNLYRVLDTGADALFPGANDLVVDTRSMVQLGHQLKIADERTLDFGTNDRVHHLNYFVQPQTQAFIADMLW</sequence>
<organism evidence="2 3">
    <name type="scientific">Stieleria bergensis</name>
    <dbReference type="NCBI Taxonomy" id="2528025"/>
    <lineage>
        <taxon>Bacteria</taxon>
        <taxon>Pseudomonadati</taxon>
        <taxon>Planctomycetota</taxon>
        <taxon>Planctomycetia</taxon>
        <taxon>Pirellulales</taxon>
        <taxon>Pirellulaceae</taxon>
        <taxon>Stieleria</taxon>
    </lineage>
</organism>
<keyword evidence="3" id="KW-1185">Reference proteome</keyword>
<dbReference type="Proteomes" id="UP000315003">
    <property type="component" value="Chromosome"/>
</dbReference>
<evidence type="ECO:0000313" key="2">
    <source>
        <dbReference type="EMBL" id="QDT58080.1"/>
    </source>
</evidence>
<dbReference type="AlphaFoldDB" id="A0A517SPN9"/>